<dbReference type="KEGG" id="mtm:MYCTH_2309397"/>
<accession>G2QI93</accession>
<dbReference type="VEuPathDB" id="FungiDB:MYCTH_2309397"/>
<dbReference type="OrthoDB" id="5068804at2759"/>
<dbReference type="EMBL" id="CP003006">
    <property type="protein sequence ID" value="AEO60282.1"/>
    <property type="molecule type" value="Genomic_DNA"/>
</dbReference>
<keyword evidence="2" id="KW-1185">Reference proteome</keyword>
<proteinExistence type="predicted"/>
<dbReference type="InParanoid" id="G2QI93"/>
<dbReference type="OMA" id="ELYHGSH"/>
<dbReference type="GeneID" id="11511287"/>
<name>G2QI93_THET4</name>
<reference evidence="1 2" key="1">
    <citation type="journal article" date="2011" name="Nat. Biotechnol.">
        <title>Comparative genomic analysis of the thermophilic biomass-degrading fungi Myceliophthora thermophila and Thielavia terrestris.</title>
        <authorList>
            <person name="Berka R.M."/>
            <person name="Grigoriev I.V."/>
            <person name="Otillar R."/>
            <person name="Salamov A."/>
            <person name="Grimwood J."/>
            <person name="Reid I."/>
            <person name="Ishmael N."/>
            <person name="John T."/>
            <person name="Darmond C."/>
            <person name="Moisan M.-C."/>
            <person name="Henrissat B."/>
            <person name="Coutinho P.M."/>
            <person name="Lombard V."/>
            <person name="Natvig D.O."/>
            <person name="Lindquist E."/>
            <person name="Schmutz J."/>
            <person name="Lucas S."/>
            <person name="Harris P."/>
            <person name="Powlowski J."/>
            <person name="Bellemare A."/>
            <person name="Taylor D."/>
            <person name="Butler G."/>
            <person name="de Vries R.P."/>
            <person name="Allijn I.E."/>
            <person name="van den Brink J."/>
            <person name="Ushinsky S."/>
            <person name="Storms R."/>
            <person name="Powell A.J."/>
            <person name="Paulsen I.T."/>
            <person name="Elbourne L.D.H."/>
            <person name="Baker S.E."/>
            <person name="Magnuson J."/>
            <person name="LaBoissiere S."/>
            <person name="Clutterbuck A.J."/>
            <person name="Martinez D."/>
            <person name="Wogulis M."/>
            <person name="de Leon A.L."/>
            <person name="Rey M.W."/>
            <person name="Tsang A."/>
        </authorList>
    </citation>
    <scope>NUCLEOTIDE SEQUENCE [LARGE SCALE GENOMIC DNA]</scope>
    <source>
        <strain evidence="2">ATCC 42464 / BCRC 31852 / DSM 1799</strain>
    </source>
</reference>
<evidence type="ECO:0000313" key="2">
    <source>
        <dbReference type="Proteomes" id="UP000007322"/>
    </source>
</evidence>
<dbReference type="HOGENOM" id="CLU_089357_2_1_1"/>
<dbReference type="eggNOG" id="ENOG502T38J">
    <property type="taxonomic scope" value="Eukaryota"/>
</dbReference>
<dbReference type="AlphaFoldDB" id="G2QI93"/>
<dbReference type="RefSeq" id="XP_003665527.1">
    <property type="nucleotide sequence ID" value="XM_003665479.1"/>
</dbReference>
<protein>
    <submittedName>
        <fullName evidence="1">Uncharacterized protein</fullName>
    </submittedName>
</protein>
<gene>
    <name evidence="1" type="ORF">MYCTH_2309397</name>
</gene>
<evidence type="ECO:0000313" key="1">
    <source>
        <dbReference type="EMBL" id="AEO60282.1"/>
    </source>
</evidence>
<sequence>MALPPASTVDSLKFFEENGYFSDDCAAIGRLVIDQETKGNVESSETLNLAKSILLHERCGAILEPYLNCPNNIELCVALGPDKNHCFVFTLQSGETDRIIIHMWSPRSQGELYRGSHVDLPGQRALIAAPASNGLLEPPSAILRMRENNPITVTMANGGITITDRRFVFRILQGSTISFDLRKEKNPSEVAGKKKNPSDVAEFTLANMDSMVMGGRSAPDDGDRS</sequence>
<dbReference type="Proteomes" id="UP000007322">
    <property type="component" value="Chromosome 5"/>
</dbReference>
<organism evidence="1 2">
    <name type="scientific">Thermothelomyces thermophilus (strain ATCC 42464 / BCRC 31852 / DSM 1799)</name>
    <name type="common">Sporotrichum thermophile</name>
    <dbReference type="NCBI Taxonomy" id="573729"/>
    <lineage>
        <taxon>Eukaryota</taxon>
        <taxon>Fungi</taxon>
        <taxon>Dikarya</taxon>
        <taxon>Ascomycota</taxon>
        <taxon>Pezizomycotina</taxon>
        <taxon>Sordariomycetes</taxon>
        <taxon>Sordariomycetidae</taxon>
        <taxon>Sordariales</taxon>
        <taxon>Chaetomiaceae</taxon>
        <taxon>Thermothelomyces</taxon>
    </lineage>
</organism>